<evidence type="ECO:0000256" key="2">
    <source>
        <dbReference type="ARBA" id="ARBA00023315"/>
    </source>
</evidence>
<dbReference type="GO" id="GO:0016747">
    <property type="term" value="F:acyltransferase activity, transferring groups other than amino-acyl groups"/>
    <property type="evidence" value="ECO:0007669"/>
    <property type="project" value="InterPro"/>
</dbReference>
<dbReference type="InterPro" id="IPR016181">
    <property type="entry name" value="Acyl_CoA_acyltransferase"/>
</dbReference>
<proteinExistence type="predicted"/>
<evidence type="ECO:0000259" key="3">
    <source>
        <dbReference type="PROSITE" id="PS51186"/>
    </source>
</evidence>
<dbReference type="PROSITE" id="PS51186">
    <property type="entry name" value="GNAT"/>
    <property type="match status" value="1"/>
</dbReference>
<evidence type="ECO:0000256" key="1">
    <source>
        <dbReference type="ARBA" id="ARBA00022679"/>
    </source>
</evidence>
<dbReference type="InterPro" id="IPR050832">
    <property type="entry name" value="Bact_Acetyltransf"/>
</dbReference>
<dbReference type="Gene3D" id="3.40.630.30">
    <property type="match status" value="1"/>
</dbReference>
<evidence type="ECO:0000313" key="5">
    <source>
        <dbReference type="Proteomes" id="UP000177306"/>
    </source>
</evidence>
<comment type="caution">
    <text evidence="4">The sequence shown here is derived from an EMBL/GenBank/DDBJ whole genome shotgun (WGS) entry which is preliminary data.</text>
</comment>
<dbReference type="SUPFAM" id="SSF55729">
    <property type="entry name" value="Acyl-CoA N-acyltransferases (Nat)"/>
    <property type="match status" value="1"/>
</dbReference>
<organism evidence="4 5">
    <name type="scientific">Candidatus Kaiserbacteria bacterium RIFCSPLOWO2_01_FULL_53_17</name>
    <dbReference type="NCBI Taxonomy" id="1798511"/>
    <lineage>
        <taxon>Bacteria</taxon>
        <taxon>Candidatus Kaiseribacteriota</taxon>
    </lineage>
</organism>
<dbReference type="Proteomes" id="UP000177306">
    <property type="component" value="Unassembled WGS sequence"/>
</dbReference>
<dbReference type="CDD" id="cd04301">
    <property type="entry name" value="NAT_SF"/>
    <property type="match status" value="1"/>
</dbReference>
<name>A0A1F6EHS9_9BACT</name>
<evidence type="ECO:0000313" key="4">
    <source>
        <dbReference type="EMBL" id="OGG73196.1"/>
    </source>
</evidence>
<dbReference type="AlphaFoldDB" id="A0A1F6EHS9"/>
<dbReference type="PANTHER" id="PTHR43877">
    <property type="entry name" value="AMINOALKYLPHOSPHONATE N-ACETYLTRANSFERASE-RELATED-RELATED"/>
    <property type="match status" value="1"/>
</dbReference>
<dbReference type="Pfam" id="PF00583">
    <property type="entry name" value="Acetyltransf_1"/>
    <property type="match status" value="1"/>
</dbReference>
<dbReference type="InterPro" id="IPR000182">
    <property type="entry name" value="GNAT_dom"/>
</dbReference>
<dbReference type="EMBL" id="MFLY01000006">
    <property type="protein sequence ID" value="OGG73196.1"/>
    <property type="molecule type" value="Genomic_DNA"/>
</dbReference>
<accession>A0A1F6EHS9</accession>
<protein>
    <recommendedName>
        <fullName evidence="3">N-acetyltransferase domain-containing protein</fullName>
    </recommendedName>
</protein>
<gene>
    <name evidence="4" type="ORF">A3A38_01745</name>
</gene>
<feature type="domain" description="N-acetyltransferase" evidence="3">
    <location>
        <begin position="12"/>
        <end position="178"/>
    </location>
</feature>
<reference evidence="4 5" key="1">
    <citation type="journal article" date="2016" name="Nat. Commun.">
        <title>Thousands of microbial genomes shed light on interconnected biogeochemical processes in an aquifer system.</title>
        <authorList>
            <person name="Anantharaman K."/>
            <person name="Brown C.T."/>
            <person name="Hug L.A."/>
            <person name="Sharon I."/>
            <person name="Castelle C.J."/>
            <person name="Probst A.J."/>
            <person name="Thomas B.C."/>
            <person name="Singh A."/>
            <person name="Wilkins M.J."/>
            <person name="Karaoz U."/>
            <person name="Brodie E.L."/>
            <person name="Williams K.H."/>
            <person name="Hubbard S.S."/>
            <person name="Banfield J.F."/>
        </authorList>
    </citation>
    <scope>NUCLEOTIDE SEQUENCE [LARGE SCALE GENOMIC DNA]</scope>
</reference>
<sequence>MAENLGPEKLQIHIEKATPEDAQELEELKYENLKDRIAKGKLKASLPKRLAMRATAKSVSTVRQRIENHEENVYFISRRGQEIAGMCLMIWHAKDDCFQFRQFYTRPKYARQGIGTALLEEAKKHARTSRGSPKLMYLWTGDYNQEAQDFYSHRGFRATGETKEEGGQTWVRFEPNPELS</sequence>
<keyword evidence="1" id="KW-0808">Transferase</keyword>
<keyword evidence="2" id="KW-0012">Acyltransferase</keyword>